<dbReference type="Pfam" id="PF01467">
    <property type="entry name" value="CTP_transf_like"/>
    <property type="match status" value="1"/>
</dbReference>
<dbReference type="InterPro" id="IPR011914">
    <property type="entry name" value="RfaE_dom_II"/>
</dbReference>
<dbReference type="GO" id="GO:0016773">
    <property type="term" value="F:phosphotransferase activity, alcohol group as acceptor"/>
    <property type="evidence" value="ECO:0007669"/>
    <property type="project" value="InterPro"/>
</dbReference>
<dbReference type="InterPro" id="IPR011913">
    <property type="entry name" value="RfaE_dom_I"/>
</dbReference>
<dbReference type="NCBIfam" id="NF008454">
    <property type="entry name" value="PRK11316.1"/>
    <property type="match status" value="1"/>
</dbReference>
<dbReference type="GO" id="GO:0097171">
    <property type="term" value="P:ADP-L-glycero-beta-D-manno-heptose biosynthetic process"/>
    <property type="evidence" value="ECO:0007669"/>
    <property type="project" value="UniProtKB-UniPathway"/>
</dbReference>
<dbReference type="InterPro" id="IPR011611">
    <property type="entry name" value="PfkB_dom"/>
</dbReference>
<keyword evidence="4 11" id="KW-0548">Nucleotidyltransferase</keyword>
<dbReference type="NCBIfam" id="TIGR02199">
    <property type="entry name" value="rfaE_dom_II"/>
    <property type="match status" value="1"/>
</dbReference>
<dbReference type="GO" id="GO:0033786">
    <property type="term" value="F:heptose-1-phosphate adenylyltransferase activity"/>
    <property type="evidence" value="ECO:0007669"/>
    <property type="project" value="UniProtKB-UniRule"/>
</dbReference>
<comment type="pathway">
    <text evidence="11">Nucleotide-sugar biosynthesis; ADP-L-glycero-beta-D-manno-heptose biosynthesis; ADP-L-glycero-beta-D-manno-heptose from D-glycero-beta-D-manno-heptose 7-phosphate: step 1/4.</text>
</comment>
<comment type="similarity">
    <text evidence="11">In the N-terminal section; belongs to the carbohydrate kinase PfkB family.</text>
</comment>
<feature type="region of interest" description="Ribokinase" evidence="11">
    <location>
        <begin position="1"/>
        <end position="365"/>
    </location>
</feature>
<evidence type="ECO:0000256" key="8">
    <source>
        <dbReference type="ARBA" id="ARBA00023268"/>
    </source>
</evidence>
<keyword evidence="9 11" id="KW-0119">Carbohydrate metabolism</keyword>
<evidence type="ECO:0000256" key="1">
    <source>
        <dbReference type="ARBA" id="ARBA00002319"/>
    </source>
</evidence>
<keyword evidence="3 11" id="KW-0808">Transferase</keyword>
<dbReference type="GO" id="GO:0033785">
    <property type="term" value="F:heptose 7-phosphate kinase activity"/>
    <property type="evidence" value="ECO:0007669"/>
    <property type="project" value="UniProtKB-UniRule"/>
</dbReference>
<dbReference type="NCBIfam" id="TIGR02198">
    <property type="entry name" value="rfaE_dom_I"/>
    <property type="match status" value="1"/>
</dbReference>
<comment type="catalytic activity">
    <reaction evidence="11">
        <text>D-glycero-beta-D-manno-heptose 7-phosphate + ATP = D-glycero-beta-D-manno-heptose 1,7-bisphosphate + ADP + H(+)</text>
        <dbReference type="Rhea" id="RHEA:27473"/>
        <dbReference type="ChEBI" id="CHEBI:15378"/>
        <dbReference type="ChEBI" id="CHEBI:30616"/>
        <dbReference type="ChEBI" id="CHEBI:60204"/>
        <dbReference type="ChEBI" id="CHEBI:60208"/>
        <dbReference type="ChEBI" id="CHEBI:456216"/>
        <dbReference type="EC" id="2.7.1.167"/>
    </reaction>
</comment>
<evidence type="ECO:0000256" key="10">
    <source>
        <dbReference type="ARBA" id="ARBA00047428"/>
    </source>
</evidence>
<dbReference type="InterPro" id="IPR029056">
    <property type="entry name" value="Ribokinase-like"/>
</dbReference>
<evidence type="ECO:0000313" key="15">
    <source>
        <dbReference type="Proteomes" id="UP000198870"/>
    </source>
</evidence>
<dbReference type="Gene3D" id="3.40.50.620">
    <property type="entry name" value="HUPs"/>
    <property type="match status" value="1"/>
</dbReference>
<feature type="active site" evidence="11">
    <location>
        <position position="315"/>
    </location>
</feature>
<evidence type="ECO:0000256" key="7">
    <source>
        <dbReference type="ARBA" id="ARBA00022840"/>
    </source>
</evidence>
<evidence type="ECO:0000256" key="5">
    <source>
        <dbReference type="ARBA" id="ARBA00022741"/>
    </source>
</evidence>
<dbReference type="PANTHER" id="PTHR46969:SF1">
    <property type="entry name" value="BIFUNCTIONAL PROTEIN HLDE"/>
    <property type="match status" value="1"/>
</dbReference>
<dbReference type="EC" id="2.7.1.167" evidence="11"/>
<comment type="function">
    <text evidence="2 11">Catalyzes the ADP transfer from ATP to D-glycero-beta-D-manno-heptose 1-phosphate, yielding ADP-D-glycero-beta-D-manno-heptose.</text>
</comment>
<dbReference type="InterPro" id="IPR014729">
    <property type="entry name" value="Rossmann-like_a/b/a_fold"/>
</dbReference>
<comment type="function">
    <text evidence="1 11">Catalyzes the phosphorylation of D-glycero-D-manno-heptose 7-phosphate at the C-1 position to selectively form D-glycero-beta-D-manno-heptose-1,7-bisphosphate.</text>
</comment>
<proteinExistence type="inferred from homology"/>
<dbReference type="UniPathway" id="UPA00356">
    <property type="reaction ID" value="UER00437"/>
</dbReference>
<dbReference type="HAMAP" id="MF_01603">
    <property type="entry name" value="HldE"/>
    <property type="match status" value="1"/>
</dbReference>
<comment type="subunit">
    <text evidence="11">Homodimer.</text>
</comment>
<dbReference type="FunFam" id="3.40.1190.20:FF:000002">
    <property type="entry name" value="Bifunctional protein HldE"/>
    <property type="match status" value="1"/>
</dbReference>
<evidence type="ECO:0000256" key="3">
    <source>
        <dbReference type="ARBA" id="ARBA00022679"/>
    </source>
</evidence>
<dbReference type="GO" id="GO:0005524">
    <property type="term" value="F:ATP binding"/>
    <property type="evidence" value="ECO:0007669"/>
    <property type="project" value="UniProtKB-UniRule"/>
</dbReference>
<comment type="similarity">
    <text evidence="11">In the C-terminal section; belongs to the cytidylyltransferase family.</text>
</comment>
<dbReference type="PANTHER" id="PTHR46969">
    <property type="entry name" value="BIFUNCTIONAL PROTEIN HLDE"/>
    <property type="match status" value="1"/>
</dbReference>
<dbReference type="Gene3D" id="3.40.1190.20">
    <property type="match status" value="1"/>
</dbReference>
<feature type="region of interest" description="Cytidylyltransferase" evidence="11">
    <location>
        <begin position="396"/>
        <end position="527"/>
    </location>
</feature>
<dbReference type="InterPro" id="IPR004821">
    <property type="entry name" value="Cyt_trans-like"/>
</dbReference>
<dbReference type="Pfam" id="PF00294">
    <property type="entry name" value="PfkB"/>
    <property type="match status" value="1"/>
</dbReference>
<dbReference type="SUPFAM" id="SSF52374">
    <property type="entry name" value="Nucleotidylyl transferase"/>
    <property type="match status" value="1"/>
</dbReference>
<feature type="domain" description="Cytidyltransferase-like" evidence="13">
    <location>
        <begin position="396"/>
        <end position="490"/>
    </location>
</feature>
<dbReference type="GO" id="GO:0005829">
    <property type="term" value="C:cytosol"/>
    <property type="evidence" value="ECO:0007669"/>
    <property type="project" value="TreeGrafter"/>
</dbReference>
<comment type="pathway">
    <text evidence="11">Nucleotide-sugar biosynthesis; ADP-L-glycero-beta-D-manno-heptose biosynthesis; ADP-L-glycero-beta-D-manno-heptose from D-glycero-beta-D-manno-heptose 7-phosphate: step 3/4.</text>
</comment>
<dbReference type="STRING" id="419481.SAMN05216233_101216"/>
<keyword evidence="6 11" id="KW-0418">Kinase</keyword>
<keyword evidence="15" id="KW-1185">Reference proteome</keyword>
<dbReference type="CDD" id="cd01172">
    <property type="entry name" value="RfaE_like"/>
    <property type="match status" value="1"/>
</dbReference>
<evidence type="ECO:0000256" key="6">
    <source>
        <dbReference type="ARBA" id="ARBA00022777"/>
    </source>
</evidence>
<evidence type="ECO:0000256" key="9">
    <source>
        <dbReference type="ARBA" id="ARBA00023277"/>
    </source>
</evidence>
<keyword evidence="5 11" id="KW-0547">Nucleotide-binding</keyword>
<reference evidence="14 15" key="1">
    <citation type="submission" date="2016-10" db="EMBL/GenBank/DDBJ databases">
        <authorList>
            <person name="de Groot N.N."/>
        </authorList>
    </citation>
    <scope>NUCLEOTIDE SEQUENCE [LARGE SCALE GENOMIC DNA]</scope>
    <source>
        <strain evidence="14 15">AA1</strain>
    </source>
</reference>
<evidence type="ECO:0000259" key="13">
    <source>
        <dbReference type="Pfam" id="PF01467"/>
    </source>
</evidence>
<dbReference type="AlphaFoldDB" id="A0A1G5AIM2"/>
<feature type="domain" description="Carbohydrate kinase PfkB" evidence="12">
    <location>
        <begin position="54"/>
        <end position="352"/>
    </location>
</feature>
<dbReference type="SUPFAM" id="SSF53613">
    <property type="entry name" value="Ribokinase-like"/>
    <property type="match status" value="1"/>
</dbReference>
<feature type="binding site" evidence="11">
    <location>
        <begin position="244"/>
        <end position="247"/>
    </location>
    <ligand>
        <name>ATP</name>
        <dbReference type="ChEBI" id="CHEBI:30616"/>
    </ligand>
</feature>
<dbReference type="EMBL" id="FMUX01000001">
    <property type="protein sequence ID" value="SCX77722.1"/>
    <property type="molecule type" value="Genomic_DNA"/>
</dbReference>
<protein>
    <recommendedName>
        <fullName evidence="11">Bifunctional protein HldE</fullName>
    </recommendedName>
    <domain>
        <recommendedName>
            <fullName evidence="11">D-beta-D-heptose 7-phosphate kinase</fullName>
            <ecNumber evidence="11">2.7.1.167</ecNumber>
        </recommendedName>
        <alternativeName>
            <fullName evidence="11">D-beta-D-heptose 7-phosphotransferase</fullName>
        </alternativeName>
        <alternativeName>
            <fullName evidence="11">D-glycero-beta-D-manno-heptose-7-phosphate kinase</fullName>
        </alternativeName>
    </domain>
    <domain>
        <recommendedName>
            <fullName evidence="11">D-beta-D-heptose 1-phosphate adenylyltransferase</fullName>
            <ecNumber evidence="11">2.7.7.70</ecNumber>
        </recommendedName>
        <alternativeName>
            <fullName evidence="11">D-glycero-beta-D-manno-heptose 1-phosphate adenylyltransferase</fullName>
        </alternativeName>
    </domain>
</protein>
<dbReference type="InterPro" id="IPR023030">
    <property type="entry name" value="Bifunc_HldE"/>
</dbReference>
<dbReference type="Proteomes" id="UP000198870">
    <property type="component" value="Unassembled WGS sequence"/>
</dbReference>
<comment type="catalytic activity">
    <reaction evidence="10 11">
        <text>D-glycero-beta-D-manno-heptose 1-phosphate + ATP + H(+) = ADP-D-glycero-beta-D-manno-heptose + diphosphate</text>
        <dbReference type="Rhea" id="RHEA:27465"/>
        <dbReference type="ChEBI" id="CHEBI:15378"/>
        <dbReference type="ChEBI" id="CHEBI:30616"/>
        <dbReference type="ChEBI" id="CHEBI:33019"/>
        <dbReference type="ChEBI" id="CHEBI:59967"/>
        <dbReference type="ChEBI" id="CHEBI:61593"/>
        <dbReference type="EC" id="2.7.7.70"/>
    </reaction>
</comment>
<evidence type="ECO:0000313" key="14">
    <source>
        <dbReference type="EMBL" id="SCX77722.1"/>
    </source>
</evidence>
<dbReference type="EC" id="2.7.7.70" evidence="11"/>
<dbReference type="NCBIfam" id="TIGR00125">
    <property type="entry name" value="cyt_tran_rel"/>
    <property type="match status" value="1"/>
</dbReference>
<accession>A0A1G5AIM2</accession>
<organism evidence="14 15">
    <name type="scientific">Desulfoluna spongiiphila</name>
    <dbReference type="NCBI Taxonomy" id="419481"/>
    <lineage>
        <taxon>Bacteria</taxon>
        <taxon>Pseudomonadati</taxon>
        <taxon>Thermodesulfobacteriota</taxon>
        <taxon>Desulfobacteria</taxon>
        <taxon>Desulfobacterales</taxon>
        <taxon>Desulfolunaceae</taxon>
        <taxon>Desulfoluna</taxon>
    </lineage>
</organism>
<keyword evidence="7 11" id="KW-0067">ATP-binding</keyword>
<gene>
    <name evidence="11" type="primary">hldE</name>
    <name evidence="14" type="ORF">SAMN05216233_101216</name>
</gene>
<evidence type="ECO:0000256" key="2">
    <source>
        <dbReference type="ARBA" id="ARBA00003753"/>
    </source>
</evidence>
<sequence length="527" mass="57223">MVIPEERGAKRIRNLLSRWHTLPPEADFLELNSSHPNKEKQRIMQINTDTFSNARVLVVGDVMLDRYIWGEVERISPEAPVPVVKTGETSEILGGAGNVAANLAGLGCHVTLVGLLGDDETGRRITWLAKDMGIKTNGLFTSTERPTTTKTRIMAQKQQLFRLDSEVATTLSEADEAQLITTCRSAVEEADALLLSDYGKGMMQTEGLCQMLIRMAAAKGIPVFVDPKGSDWDRYHGATCITPNTSELELVLGHRLSPGETAVTDQVEETRTTYGLAHLLLTRGADGMCLKTDAEKALFIPTEAREVFDVSGAGDTVIATLAASVAAGLPFESSARLANAAAGIVVGKLGTRPVTIGELKQVESDKKKSDFIKTCDRATAAHTVARWQDNGDEVVFTNGCFDLLHHGHVDILHKARNLGNRLVVGLNSDASVHRLKGSRRPIVKEEDRGAILSALSSVDLVVIFDEDTPIELIRALKPDILVKGADYKPHEVVGKEVVESYGGRVELVPLMEGHSTTGIEQRILNQD</sequence>
<evidence type="ECO:0000256" key="11">
    <source>
        <dbReference type="HAMAP-Rule" id="MF_01603"/>
    </source>
</evidence>
<name>A0A1G5AIM2_9BACT</name>
<keyword evidence="8 11" id="KW-0511">Multifunctional enzyme</keyword>
<evidence type="ECO:0000259" key="12">
    <source>
        <dbReference type="Pfam" id="PF00294"/>
    </source>
</evidence>
<evidence type="ECO:0000256" key="4">
    <source>
        <dbReference type="ARBA" id="ARBA00022695"/>
    </source>
</evidence>